<dbReference type="SMART" id="SM01321">
    <property type="entry name" value="Y1_Tnp"/>
    <property type="match status" value="1"/>
</dbReference>
<dbReference type="PANTHER" id="PTHR36966">
    <property type="entry name" value="REP-ASSOCIATED TYROSINE TRANSPOSASE"/>
    <property type="match status" value="1"/>
</dbReference>
<dbReference type="GO" id="GO:0006313">
    <property type="term" value="P:DNA transposition"/>
    <property type="evidence" value="ECO:0007669"/>
    <property type="project" value="InterPro"/>
</dbReference>
<dbReference type="InterPro" id="IPR002686">
    <property type="entry name" value="Transposase_17"/>
</dbReference>
<dbReference type="EMBL" id="SNRY01000147">
    <property type="protein sequence ID" value="KAA6345983.1"/>
    <property type="molecule type" value="Genomic_DNA"/>
</dbReference>
<evidence type="ECO:0000259" key="1">
    <source>
        <dbReference type="SMART" id="SM01321"/>
    </source>
</evidence>
<comment type="caution">
    <text evidence="2">The sequence shown here is derived from an EMBL/GenBank/DDBJ whole genome shotgun (WGS) entry which is preliminary data.</text>
</comment>
<dbReference type="GO" id="GO:0043565">
    <property type="term" value="F:sequence-specific DNA binding"/>
    <property type="evidence" value="ECO:0007669"/>
    <property type="project" value="TreeGrafter"/>
</dbReference>
<reference evidence="2" key="1">
    <citation type="submission" date="2019-03" db="EMBL/GenBank/DDBJ databases">
        <title>Single cell metagenomics reveals metabolic interactions within the superorganism composed of flagellate Streblomastix strix and complex community of Bacteroidetes bacteria on its surface.</title>
        <authorList>
            <person name="Treitli S.C."/>
            <person name="Kolisko M."/>
            <person name="Husnik F."/>
            <person name="Keeling P."/>
            <person name="Hampl V."/>
        </authorList>
    </citation>
    <scope>NUCLEOTIDE SEQUENCE</scope>
    <source>
        <strain evidence="2">STM</strain>
    </source>
</reference>
<sequence length="189" mass="22474">MSTGYQIKEQEALHYLTIQIVKWVDVFTRKAYRDIVIDSLRFCQEKKGLEIYAYVIMSNHIHLLVRSNIGRLSDTIREFKSFTAKQILQAMQSNSESRRDWMLNLFEFSAKQHKRNEQYQLWTHENHAEQIYSEAFARQKIAYIHENPVRAGIVCHSEDYLYSSARNYAGLDSQLIDIVEMYLPWKTIK</sequence>
<organism evidence="2">
    <name type="scientific">termite gut metagenome</name>
    <dbReference type="NCBI Taxonomy" id="433724"/>
    <lineage>
        <taxon>unclassified sequences</taxon>
        <taxon>metagenomes</taxon>
        <taxon>organismal metagenomes</taxon>
    </lineage>
</organism>
<dbReference type="Pfam" id="PF01797">
    <property type="entry name" value="Y1_Tnp"/>
    <property type="match status" value="1"/>
</dbReference>
<dbReference type="PANTHER" id="PTHR36966:SF1">
    <property type="entry name" value="REP-ASSOCIATED TYROSINE TRANSPOSASE"/>
    <property type="match status" value="1"/>
</dbReference>
<name>A0A5J4SKW6_9ZZZZ</name>
<evidence type="ECO:0000313" key="2">
    <source>
        <dbReference type="EMBL" id="KAA6345983.1"/>
    </source>
</evidence>
<dbReference type="InterPro" id="IPR052715">
    <property type="entry name" value="RAYT_transposase"/>
</dbReference>
<dbReference type="GO" id="GO:0004803">
    <property type="term" value="F:transposase activity"/>
    <property type="evidence" value="ECO:0007669"/>
    <property type="project" value="InterPro"/>
</dbReference>
<dbReference type="SUPFAM" id="SSF143422">
    <property type="entry name" value="Transposase IS200-like"/>
    <property type="match status" value="1"/>
</dbReference>
<dbReference type="InterPro" id="IPR036515">
    <property type="entry name" value="Transposase_17_sf"/>
</dbReference>
<dbReference type="Gene3D" id="3.30.70.1290">
    <property type="entry name" value="Transposase IS200-like"/>
    <property type="match status" value="1"/>
</dbReference>
<gene>
    <name evidence="2" type="ORF">EZS27_006463</name>
</gene>
<protein>
    <recommendedName>
        <fullName evidence="1">Transposase IS200-like domain-containing protein</fullName>
    </recommendedName>
</protein>
<proteinExistence type="predicted"/>
<dbReference type="NCBIfam" id="NF047646">
    <property type="entry name" value="REP_Tyr_transpos"/>
    <property type="match status" value="1"/>
</dbReference>
<accession>A0A5J4SKW6</accession>
<dbReference type="AlphaFoldDB" id="A0A5J4SKW6"/>
<feature type="domain" description="Transposase IS200-like" evidence="1">
    <location>
        <begin position="10"/>
        <end position="147"/>
    </location>
</feature>